<dbReference type="EMBL" id="QKLU01000003">
    <property type="protein sequence ID" value="PYF74677.1"/>
    <property type="molecule type" value="Genomic_DNA"/>
</dbReference>
<dbReference type="PROSITE" id="PS01124">
    <property type="entry name" value="HTH_ARAC_FAMILY_2"/>
    <property type="match status" value="1"/>
</dbReference>
<dbReference type="PANTHER" id="PTHR43280">
    <property type="entry name" value="ARAC-FAMILY TRANSCRIPTIONAL REGULATOR"/>
    <property type="match status" value="1"/>
</dbReference>
<keyword evidence="3" id="KW-0804">Transcription</keyword>
<evidence type="ECO:0000313" key="6">
    <source>
        <dbReference type="Proteomes" id="UP000248198"/>
    </source>
</evidence>
<name>A0A318UH80_9SPHI</name>
<dbReference type="GO" id="GO:0043565">
    <property type="term" value="F:sequence-specific DNA binding"/>
    <property type="evidence" value="ECO:0007669"/>
    <property type="project" value="InterPro"/>
</dbReference>
<dbReference type="Pfam" id="PF12833">
    <property type="entry name" value="HTH_18"/>
    <property type="match status" value="1"/>
</dbReference>
<organism evidence="5 6">
    <name type="scientific">Pedobacter nutrimenti</name>
    <dbReference type="NCBI Taxonomy" id="1241337"/>
    <lineage>
        <taxon>Bacteria</taxon>
        <taxon>Pseudomonadati</taxon>
        <taxon>Bacteroidota</taxon>
        <taxon>Sphingobacteriia</taxon>
        <taxon>Sphingobacteriales</taxon>
        <taxon>Sphingobacteriaceae</taxon>
        <taxon>Pedobacter</taxon>
    </lineage>
</organism>
<evidence type="ECO:0000256" key="1">
    <source>
        <dbReference type="ARBA" id="ARBA00023015"/>
    </source>
</evidence>
<protein>
    <submittedName>
        <fullName evidence="5">AraC-like DNA-binding protein</fullName>
    </submittedName>
</protein>
<sequence length="196" mass="22917">MTELYIKNMVCKCCIYVVRMELEKAGWTPLYVDLGKAKVKEVLSGKSKNEFDTELQKYGLGLLIIKKSYIIEKIKTIIITSIHNADTLSQKQDWHQIILSQLQEDYTHDRLSKFFSSVAGITLEHYIILQKIERVKELLFQNELSLKDISKKMGFASQPHLSYQFKRVTGITPLKFRAGRIRKIKTKKMRMKLSRE</sequence>
<comment type="caution">
    <text evidence="5">The sequence shown here is derived from an EMBL/GenBank/DDBJ whole genome shotgun (WGS) entry which is preliminary data.</text>
</comment>
<gene>
    <name evidence="5" type="ORF">B0O44_103122</name>
</gene>
<keyword evidence="6" id="KW-1185">Reference proteome</keyword>
<evidence type="ECO:0000259" key="4">
    <source>
        <dbReference type="PROSITE" id="PS01124"/>
    </source>
</evidence>
<feature type="domain" description="HTH araC/xylS-type" evidence="4">
    <location>
        <begin position="111"/>
        <end position="179"/>
    </location>
</feature>
<dbReference type="InterPro" id="IPR018060">
    <property type="entry name" value="HTH_AraC"/>
</dbReference>
<reference evidence="5 6" key="1">
    <citation type="submission" date="2018-06" db="EMBL/GenBank/DDBJ databases">
        <title>Genomic Encyclopedia of Archaeal and Bacterial Type Strains, Phase II (KMG-II): from individual species to whole genera.</title>
        <authorList>
            <person name="Goeker M."/>
        </authorList>
    </citation>
    <scope>NUCLEOTIDE SEQUENCE [LARGE SCALE GENOMIC DNA]</scope>
    <source>
        <strain evidence="5 6">DSM 27372</strain>
    </source>
</reference>
<dbReference type="GO" id="GO:0003700">
    <property type="term" value="F:DNA-binding transcription factor activity"/>
    <property type="evidence" value="ECO:0007669"/>
    <property type="project" value="InterPro"/>
</dbReference>
<dbReference type="SUPFAM" id="SSF46689">
    <property type="entry name" value="Homeodomain-like"/>
    <property type="match status" value="1"/>
</dbReference>
<evidence type="ECO:0000256" key="2">
    <source>
        <dbReference type="ARBA" id="ARBA00023125"/>
    </source>
</evidence>
<proteinExistence type="predicted"/>
<keyword evidence="1" id="KW-0805">Transcription regulation</keyword>
<evidence type="ECO:0000256" key="3">
    <source>
        <dbReference type="ARBA" id="ARBA00023163"/>
    </source>
</evidence>
<dbReference type="PANTHER" id="PTHR43280:SF31">
    <property type="entry name" value="TRANSCRIPTIONAL REGULATORY PROTEIN"/>
    <property type="match status" value="1"/>
</dbReference>
<dbReference type="AlphaFoldDB" id="A0A318UH80"/>
<dbReference type="OrthoDB" id="1189000at2"/>
<dbReference type="Proteomes" id="UP000248198">
    <property type="component" value="Unassembled WGS sequence"/>
</dbReference>
<evidence type="ECO:0000313" key="5">
    <source>
        <dbReference type="EMBL" id="PYF74677.1"/>
    </source>
</evidence>
<dbReference type="InterPro" id="IPR009057">
    <property type="entry name" value="Homeodomain-like_sf"/>
</dbReference>
<keyword evidence="2 5" id="KW-0238">DNA-binding</keyword>
<dbReference type="SMART" id="SM00342">
    <property type="entry name" value="HTH_ARAC"/>
    <property type="match status" value="1"/>
</dbReference>
<dbReference type="Gene3D" id="1.10.10.60">
    <property type="entry name" value="Homeodomain-like"/>
    <property type="match status" value="1"/>
</dbReference>
<accession>A0A318UH80</accession>